<organism evidence="2 3">
    <name type="scientific">Sulfobacillus thermotolerans</name>
    <dbReference type="NCBI Taxonomy" id="338644"/>
    <lineage>
        <taxon>Bacteria</taxon>
        <taxon>Bacillati</taxon>
        <taxon>Bacillota</taxon>
        <taxon>Clostridia</taxon>
        <taxon>Eubacteriales</taxon>
        <taxon>Clostridiales Family XVII. Incertae Sedis</taxon>
        <taxon>Sulfobacillus</taxon>
    </lineage>
</organism>
<dbReference type="PANTHER" id="PTHR43441">
    <property type="entry name" value="RIBOSOMAL-PROTEIN-SERINE ACETYLTRANSFERASE"/>
    <property type="match status" value="1"/>
</dbReference>
<dbReference type="EMBL" id="CP019454">
    <property type="protein sequence ID" value="AUW94288.1"/>
    <property type="molecule type" value="Genomic_DNA"/>
</dbReference>
<dbReference type="InterPro" id="IPR016181">
    <property type="entry name" value="Acyl_CoA_acyltransferase"/>
</dbReference>
<gene>
    <name evidence="2" type="ORF">BXT84_10350</name>
</gene>
<dbReference type="InterPro" id="IPR000182">
    <property type="entry name" value="GNAT_dom"/>
</dbReference>
<feature type="domain" description="N-acetyltransferase" evidence="1">
    <location>
        <begin position="28"/>
        <end position="180"/>
    </location>
</feature>
<protein>
    <submittedName>
        <fullName evidence="2">GNAT family N-acetyltransferase</fullName>
    </submittedName>
</protein>
<dbReference type="SUPFAM" id="SSF55729">
    <property type="entry name" value="Acyl-CoA N-acyltransferases (Nat)"/>
    <property type="match status" value="1"/>
</dbReference>
<dbReference type="InterPro" id="IPR051908">
    <property type="entry name" value="Ribosomal_N-acetyltransferase"/>
</dbReference>
<dbReference type="Proteomes" id="UP000325292">
    <property type="component" value="Chromosome"/>
</dbReference>
<reference evidence="2 3" key="1">
    <citation type="journal article" date="2019" name="Sci. Rep.">
        <title>Sulfobacillus thermotolerans: new insights into resistance and metabolic capacities of acidophilic chemolithotrophs.</title>
        <authorList>
            <person name="Panyushkina A.E."/>
            <person name="Babenko V.V."/>
            <person name="Nikitina A.S."/>
            <person name="Selezneva O.V."/>
            <person name="Tsaplina I.A."/>
            <person name="Letarova M.A."/>
            <person name="Kostryukova E.S."/>
            <person name="Letarov A.V."/>
        </authorList>
    </citation>
    <scope>NUCLEOTIDE SEQUENCE [LARGE SCALE GENOMIC DNA]</scope>
    <source>
        <strain evidence="2 3">Kr1</strain>
    </source>
</reference>
<keyword evidence="3" id="KW-1185">Reference proteome</keyword>
<evidence type="ECO:0000313" key="3">
    <source>
        <dbReference type="Proteomes" id="UP000325292"/>
    </source>
</evidence>
<dbReference type="Gene3D" id="3.40.630.30">
    <property type="match status" value="1"/>
</dbReference>
<evidence type="ECO:0000313" key="2">
    <source>
        <dbReference type="EMBL" id="AUW94288.1"/>
    </source>
</evidence>
<evidence type="ECO:0000259" key="1">
    <source>
        <dbReference type="PROSITE" id="PS51186"/>
    </source>
</evidence>
<dbReference type="Pfam" id="PF13302">
    <property type="entry name" value="Acetyltransf_3"/>
    <property type="match status" value="1"/>
</dbReference>
<accession>A0ABN5H0T6</accession>
<dbReference type="PANTHER" id="PTHR43441:SF3">
    <property type="entry name" value="ACETYLTRANSFERASE"/>
    <property type="match status" value="1"/>
</dbReference>
<sequence length="195" mass="22261">MNPLLIDFPNAFETERLLIRSPLSGDGLMVNEAIVESYEELRQWMPWAHTLPSVSDSESNVRQASAEFLLRKNLRLHLFLKSSGQFVGSSGLHNLNWEAGCFEIGYWLRTSAVGQGLMTEAVQGIVDWAAHHLDAKRLEIRCDPRNHRSQHVAEQAGFHREAVLHQNTRDPQGLLRDTLIYVMLRLPKGTWGYPY</sequence>
<proteinExistence type="predicted"/>
<name>A0ABN5H0T6_9FIRM</name>
<dbReference type="PROSITE" id="PS51186">
    <property type="entry name" value="GNAT"/>
    <property type="match status" value="1"/>
</dbReference>